<dbReference type="PANTHER" id="PTHR11562">
    <property type="entry name" value="CATION EFFLUX PROTEIN/ ZINC TRANSPORTER"/>
    <property type="match status" value="1"/>
</dbReference>
<dbReference type="EMBL" id="HBNR01043687">
    <property type="protein sequence ID" value="CAE4603892.1"/>
    <property type="molecule type" value="Transcribed_RNA"/>
</dbReference>
<keyword evidence="3" id="KW-0813">Transport</keyword>
<dbReference type="SUPFAM" id="SSF161111">
    <property type="entry name" value="Cation efflux protein transmembrane domain-like"/>
    <property type="match status" value="1"/>
</dbReference>
<sequence>MAQATSGVIFLWPFCVPASMARGGSGPFDGQALLSGVQAPQLTVEFKWLALLFLETLFLLVFQVTAGLLAGSLALLADSGHSCADVVGYAINLFVERQKNVVGGQYDAALIDLLGSGLSTVLLCVATWSASIEAIERLRTGLSPESQAGSSSALGPALLSFAVVSTGANIGTLALYQLWRAPGSRPKPDMESEPMLLLPPSPSPAVPPLPPAPAAPDPRGVELQDLGPPGLEPPGIPGGVPVAPAPQRSRSRGLPNGRSRNKFCSTFAGSPTGDSSPRSPGSRSCRTGCQDAKCGAHPSSPTDCGGCGSDESSWTALLHRVVHPGCAGSHSRASPQGSGATAACSGCGNDNASWSALLHRVVHPGCSGSHGSHQAGDAADVGEGALAAGNLNFSSAMLHLMADVLRGIAILVVAVAIEVGCVPDPGKADAICALAVAVFVTLGSVEILRRLGVSLMLKQCWRPAEEEMLLEGL</sequence>
<dbReference type="Gene3D" id="1.20.1510.10">
    <property type="entry name" value="Cation efflux protein transmembrane domain"/>
    <property type="match status" value="1"/>
</dbReference>
<dbReference type="InterPro" id="IPR027469">
    <property type="entry name" value="Cation_efflux_TMD_sf"/>
</dbReference>
<dbReference type="GO" id="GO:0005385">
    <property type="term" value="F:zinc ion transmembrane transporter activity"/>
    <property type="evidence" value="ECO:0007669"/>
    <property type="project" value="TreeGrafter"/>
</dbReference>
<evidence type="ECO:0000313" key="9">
    <source>
        <dbReference type="EMBL" id="CAE4603892.1"/>
    </source>
</evidence>
<evidence type="ECO:0000256" key="6">
    <source>
        <dbReference type="SAM" id="MobiDB-lite"/>
    </source>
</evidence>
<evidence type="ECO:0000259" key="8">
    <source>
        <dbReference type="Pfam" id="PF01545"/>
    </source>
</evidence>
<organism evidence="9">
    <name type="scientific">Alexandrium monilatum</name>
    <dbReference type="NCBI Taxonomy" id="311494"/>
    <lineage>
        <taxon>Eukaryota</taxon>
        <taxon>Sar</taxon>
        <taxon>Alveolata</taxon>
        <taxon>Dinophyceae</taxon>
        <taxon>Gonyaulacales</taxon>
        <taxon>Pyrocystaceae</taxon>
        <taxon>Alexandrium</taxon>
    </lineage>
</organism>
<dbReference type="AlphaFoldDB" id="A0A7S4R703"/>
<dbReference type="Pfam" id="PF01545">
    <property type="entry name" value="Cation_efflux"/>
    <property type="match status" value="1"/>
</dbReference>
<evidence type="ECO:0000256" key="3">
    <source>
        <dbReference type="ARBA" id="ARBA00022906"/>
    </source>
</evidence>
<evidence type="ECO:0000256" key="5">
    <source>
        <dbReference type="ARBA" id="ARBA00023136"/>
    </source>
</evidence>
<dbReference type="PANTHER" id="PTHR11562:SF17">
    <property type="entry name" value="RE54080P-RELATED"/>
    <property type="match status" value="1"/>
</dbReference>
<dbReference type="InterPro" id="IPR050681">
    <property type="entry name" value="CDF/SLC30A"/>
</dbReference>
<evidence type="ECO:0000256" key="1">
    <source>
        <dbReference type="ARBA" id="ARBA00004141"/>
    </source>
</evidence>
<evidence type="ECO:0000256" key="4">
    <source>
        <dbReference type="ARBA" id="ARBA00022989"/>
    </source>
</evidence>
<evidence type="ECO:0000256" key="2">
    <source>
        <dbReference type="ARBA" id="ARBA00022692"/>
    </source>
</evidence>
<dbReference type="GO" id="GO:0005886">
    <property type="term" value="C:plasma membrane"/>
    <property type="evidence" value="ECO:0007669"/>
    <property type="project" value="TreeGrafter"/>
</dbReference>
<keyword evidence="5 7" id="KW-0472">Membrane</keyword>
<keyword evidence="2 7" id="KW-0812">Transmembrane</keyword>
<name>A0A7S4R703_9DINO</name>
<keyword evidence="3" id="KW-0406">Ion transport</keyword>
<feature type="domain" description="Cation efflux protein transmembrane" evidence="8">
    <location>
        <begin position="53"/>
        <end position="163"/>
    </location>
</feature>
<keyword evidence="3" id="KW-0864">Zinc transport</keyword>
<feature type="compositionally biased region" description="Low complexity" evidence="6">
    <location>
        <begin position="269"/>
        <end position="289"/>
    </location>
</feature>
<proteinExistence type="predicted"/>
<keyword evidence="3" id="KW-0862">Zinc</keyword>
<gene>
    <name evidence="9" type="ORF">AMON00008_LOCUS30400</name>
</gene>
<feature type="compositionally biased region" description="Pro residues" evidence="6">
    <location>
        <begin position="197"/>
        <end position="216"/>
    </location>
</feature>
<evidence type="ECO:0000256" key="7">
    <source>
        <dbReference type="SAM" id="Phobius"/>
    </source>
</evidence>
<comment type="subcellular location">
    <subcellularLocation>
        <location evidence="1">Membrane</location>
        <topology evidence="1">Multi-pass membrane protein</topology>
    </subcellularLocation>
</comment>
<feature type="transmembrane region" description="Helical" evidence="7">
    <location>
        <begin position="47"/>
        <end position="70"/>
    </location>
</feature>
<keyword evidence="4 7" id="KW-1133">Transmembrane helix</keyword>
<accession>A0A7S4R703</accession>
<reference evidence="9" key="1">
    <citation type="submission" date="2021-01" db="EMBL/GenBank/DDBJ databases">
        <authorList>
            <person name="Corre E."/>
            <person name="Pelletier E."/>
            <person name="Niang G."/>
            <person name="Scheremetjew M."/>
            <person name="Finn R."/>
            <person name="Kale V."/>
            <person name="Holt S."/>
            <person name="Cochrane G."/>
            <person name="Meng A."/>
            <person name="Brown T."/>
            <person name="Cohen L."/>
        </authorList>
    </citation>
    <scope>NUCLEOTIDE SEQUENCE</scope>
    <source>
        <strain evidence="9">CCMP3105</strain>
    </source>
</reference>
<protein>
    <recommendedName>
        <fullName evidence="8">Cation efflux protein transmembrane domain-containing protein</fullName>
    </recommendedName>
</protein>
<feature type="region of interest" description="Disordered" evidence="6">
    <location>
        <begin position="184"/>
        <end position="292"/>
    </location>
</feature>
<dbReference type="InterPro" id="IPR058533">
    <property type="entry name" value="Cation_efflux_TM"/>
</dbReference>